<reference evidence="7 8" key="1">
    <citation type="journal article" date="2011" name="Front. Microbiol.">
        <title>Genomic signatures of strain selection and enhancement in Bacillus atrophaeus var. globigii, a historical biowarfare simulant.</title>
        <authorList>
            <person name="Gibbons H.S."/>
            <person name="Broomall S.M."/>
            <person name="McNew L.A."/>
            <person name="Daligault H."/>
            <person name="Chapman C."/>
            <person name="Bruce D."/>
            <person name="Karavis M."/>
            <person name="Krepps M."/>
            <person name="McGregor P.A."/>
            <person name="Hong C."/>
            <person name="Park K.H."/>
            <person name="Akmal A."/>
            <person name="Feldman A."/>
            <person name="Lin J.S."/>
            <person name="Chang W.E."/>
            <person name="Higgs B.W."/>
            <person name="Demirev P."/>
            <person name="Lindquist J."/>
            <person name="Liem A."/>
            <person name="Fochler E."/>
            <person name="Read T.D."/>
            <person name="Tapia R."/>
            <person name="Johnson S."/>
            <person name="Bishop-Lilly K.A."/>
            <person name="Detter C."/>
            <person name="Han C."/>
            <person name="Sozhamannan S."/>
            <person name="Rosenzweig C.N."/>
            <person name="Skowronski E.W."/>
        </authorList>
    </citation>
    <scope>NUCLEOTIDE SEQUENCE [LARGE SCALE GENOMIC DNA]</scope>
    <source>
        <strain evidence="7 8">MLST1</strain>
    </source>
</reference>
<dbReference type="FunFam" id="3.20.20.450:FF:000001">
    <property type="entry name" value="Cyclic di-GMP phosphodiesterase yahA"/>
    <property type="match status" value="1"/>
</dbReference>
<dbReference type="InterPro" id="IPR000160">
    <property type="entry name" value="GGDEF_dom"/>
</dbReference>
<dbReference type="InterPro" id="IPR035919">
    <property type="entry name" value="EAL_sf"/>
</dbReference>
<feature type="domain" description="EAL" evidence="4">
    <location>
        <begin position="494"/>
        <end position="747"/>
    </location>
</feature>
<dbReference type="Gene3D" id="3.30.70.270">
    <property type="match status" value="1"/>
</dbReference>
<dbReference type="PANTHER" id="PTHR33121:SF71">
    <property type="entry name" value="OXYGEN SENSOR PROTEIN DOSP"/>
    <property type="match status" value="1"/>
</dbReference>
<dbReference type="SUPFAM" id="SSF158472">
    <property type="entry name" value="HAMP domain-like"/>
    <property type="match status" value="1"/>
</dbReference>
<keyword evidence="8" id="KW-1185">Reference proteome</keyword>
<dbReference type="NCBIfam" id="TIGR00254">
    <property type="entry name" value="GGDEF"/>
    <property type="match status" value="1"/>
</dbReference>
<keyword evidence="3" id="KW-0812">Transmembrane</keyword>
<dbReference type="Pfam" id="PF00563">
    <property type="entry name" value="EAL"/>
    <property type="match status" value="1"/>
</dbReference>
<dbReference type="CDD" id="cd01948">
    <property type="entry name" value="EAL"/>
    <property type="match status" value="1"/>
</dbReference>
<dbReference type="SMART" id="SM00304">
    <property type="entry name" value="HAMP"/>
    <property type="match status" value="1"/>
</dbReference>
<dbReference type="SMART" id="SM00052">
    <property type="entry name" value="EAL"/>
    <property type="match status" value="1"/>
</dbReference>
<dbReference type="InterPro" id="IPR029787">
    <property type="entry name" value="Nucleotide_cyclase"/>
</dbReference>
<evidence type="ECO:0000259" key="4">
    <source>
        <dbReference type="PROSITE" id="PS50883"/>
    </source>
</evidence>
<keyword evidence="3" id="KW-1133">Transmembrane helix</keyword>
<dbReference type="GO" id="GO:0016020">
    <property type="term" value="C:membrane"/>
    <property type="evidence" value="ECO:0007669"/>
    <property type="project" value="InterPro"/>
</dbReference>
<dbReference type="CDD" id="cd06225">
    <property type="entry name" value="HAMP"/>
    <property type="match status" value="1"/>
</dbReference>
<gene>
    <name evidence="7" type="ORF">CWE09_00750</name>
</gene>
<dbReference type="InterPro" id="IPR029150">
    <property type="entry name" value="dCache_3"/>
</dbReference>
<evidence type="ECO:0000259" key="6">
    <source>
        <dbReference type="PROSITE" id="PS50887"/>
    </source>
</evidence>
<dbReference type="SUPFAM" id="SSF141868">
    <property type="entry name" value="EAL domain-like"/>
    <property type="match status" value="1"/>
</dbReference>
<protein>
    <recommendedName>
        <fullName evidence="1">cyclic-guanylate-specific phosphodiesterase</fullName>
        <ecNumber evidence="1">3.1.4.52</ecNumber>
    </recommendedName>
</protein>
<dbReference type="InterPro" id="IPR043128">
    <property type="entry name" value="Rev_trsase/Diguanyl_cyclase"/>
</dbReference>
<organism evidence="7 8">
    <name type="scientific">Aliidiomarina minuta</name>
    <dbReference type="NCBI Taxonomy" id="880057"/>
    <lineage>
        <taxon>Bacteria</taxon>
        <taxon>Pseudomonadati</taxon>
        <taxon>Pseudomonadota</taxon>
        <taxon>Gammaproteobacteria</taxon>
        <taxon>Alteromonadales</taxon>
        <taxon>Idiomarinaceae</taxon>
        <taxon>Aliidiomarina</taxon>
    </lineage>
</organism>
<keyword evidence="2" id="KW-0973">c-di-GMP</keyword>
<dbReference type="Gene3D" id="6.10.340.10">
    <property type="match status" value="1"/>
</dbReference>
<dbReference type="PANTHER" id="PTHR33121">
    <property type="entry name" value="CYCLIC DI-GMP PHOSPHODIESTERASE PDEF"/>
    <property type="match status" value="1"/>
</dbReference>
<dbReference type="Gene3D" id="3.20.20.450">
    <property type="entry name" value="EAL domain"/>
    <property type="match status" value="1"/>
</dbReference>
<dbReference type="EMBL" id="PIPL01000001">
    <property type="protein sequence ID" value="RUO25297.1"/>
    <property type="molecule type" value="Genomic_DNA"/>
</dbReference>
<feature type="domain" description="HAMP" evidence="5">
    <location>
        <begin position="274"/>
        <end position="326"/>
    </location>
</feature>
<accession>A0A432W5F7</accession>
<dbReference type="SMART" id="SM00267">
    <property type="entry name" value="GGDEF"/>
    <property type="match status" value="1"/>
</dbReference>
<keyword evidence="3" id="KW-0472">Membrane</keyword>
<evidence type="ECO:0000259" key="5">
    <source>
        <dbReference type="PROSITE" id="PS50885"/>
    </source>
</evidence>
<feature type="transmembrane region" description="Helical" evidence="3">
    <location>
        <begin position="254"/>
        <end position="273"/>
    </location>
</feature>
<evidence type="ECO:0000313" key="7">
    <source>
        <dbReference type="EMBL" id="RUO25297.1"/>
    </source>
</evidence>
<dbReference type="Proteomes" id="UP000288293">
    <property type="component" value="Unassembled WGS sequence"/>
</dbReference>
<evidence type="ECO:0000256" key="3">
    <source>
        <dbReference type="SAM" id="Phobius"/>
    </source>
</evidence>
<proteinExistence type="predicted"/>
<dbReference type="AlphaFoldDB" id="A0A432W5F7"/>
<dbReference type="Pfam" id="PF00990">
    <property type="entry name" value="GGDEF"/>
    <property type="match status" value="1"/>
</dbReference>
<dbReference type="RefSeq" id="WP_126801995.1">
    <property type="nucleotide sequence ID" value="NZ_PIPL01000001.1"/>
</dbReference>
<dbReference type="Pfam" id="PF14827">
    <property type="entry name" value="dCache_3"/>
    <property type="match status" value="1"/>
</dbReference>
<dbReference type="CDD" id="cd01949">
    <property type="entry name" value="GGDEF"/>
    <property type="match status" value="1"/>
</dbReference>
<dbReference type="GO" id="GO:0071111">
    <property type="term" value="F:cyclic-guanylate-specific phosphodiesterase activity"/>
    <property type="evidence" value="ECO:0007669"/>
    <property type="project" value="UniProtKB-EC"/>
</dbReference>
<evidence type="ECO:0000256" key="2">
    <source>
        <dbReference type="ARBA" id="ARBA00022636"/>
    </source>
</evidence>
<dbReference type="EC" id="3.1.4.52" evidence="1"/>
<evidence type="ECO:0000313" key="8">
    <source>
        <dbReference type="Proteomes" id="UP000288293"/>
    </source>
</evidence>
<dbReference type="InterPro" id="IPR001633">
    <property type="entry name" value="EAL_dom"/>
</dbReference>
<dbReference type="InterPro" id="IPR050706">
    <property type="entry name" value="Cyclic-di-GMP_PDE-like"/>
</dbReference>
<comment type="caution">
    <text evidence="7">The sequence shown here is derived from an EMBL/GenBank/DDBJ whole genome shotgun (WGS) entry which is preliminary data.</text>
</comment>
<sequence>MKFSLTQRLTGVLIGVLVLTLTTISLATVVATSQSTERTLQRELAVSERVLYSLLHQRGQQLVQAASVLADDFGFRQAVASDDEDTIVSALSNHGRRIDSDLMVLFSPSGEVSISTHELPDIENIAAGDVGFVESEGNTYQLVVVPVRAPHLMAWVGLGFVVDQELAAQLKGLTNADVTFLSDQENTEIYASTLAVNLQHDLLAALQNEALADDWYESQGLRGQRLSLDGPVEVLLSVSYQAAQGPFRVLRQQLILVIVVTLLVSLLIGSLWGRRIVKPLKKLALAAQQIAQGRYDTSIKVSGNDELAQLGNSFQKMQEAIAEREQHISYQLYHDTVTDLPNRRLLARETENRAKAGESFQLAVLTITNFKQLNDTFGQDVCEQLLKQVKVRLLRVSDNFWLASLSEDKFVLLTTECTSETEYFQLLECLKTPFEYAQASYFLSFALGISESPEHAIELDHLLRQAHIALMRISREHHNIGFYQAGEDEYHMRQLAISGALKDAIKLNQFSLVYQPQLDLEAGQVVAVEALIRWQHHELGFIGPDEFIPLAEQSGDIQALTRWVLQEAMSQAAEWQEQGLELRIAINLSAADLLDSSLVNYIQALLADCKLSPRHLLLEVTESAVIENPEKAQRSLQQLRDAGMHLAIDDYGTGYSSLAQLRALPVTELKIDKSFVMQLDSSVDDQTIVSSTIELAHRLGLKVVAEGVENKASWRLLQEYGCDLLQGYYIARPLPEDQVLSWITSLDISSISPANKYRYKTK</sequence>
<dbReference type="Pfam" id="PF00672">
    <property type="entry name" value="HAMP"/>
    <property type="match status" value="1"/>
</dbReference>
<dbReference type="OrthoDB" id="9804951at2"/>
<evidence type="ECO:0000256" key="1">
    <source>
        <dbReference type="ARBA" id="ARBA00012282"/>
    </source>
</evidence>
<feature type="domain" description="GGDEF" evidence="6">
    <location>
        <begin position="358"/>
        <end position="485"/>
    </location>
</feature>
<dbReference type="PROSITE" id="PS50883">
    <property type="entry name" value="EAL"/>
    <property type="match status" value="1"/>
</dbReference>
<dbReference type="SUPFAM" id="SSF55073">
    <property type="entry name" value="Nucleotide cyclase"/>
    <property type="match status" value="1"/>
</dbReference>
<name>A0A432W5F7_9GAMM</name>
<dbReference type="PROSITE" id="PS50885">
    <property type="entry name" value="HAMP"/>
    <property type="match status" value="1"/>
</dbReference>
<dbReference type="InterPro" id="IPR003660">
    <property type="entry name" value="HAMP_dom"/>
</dbReference>
<dbReference type="GO" id="GO:0007165">
    <property type="term" value="P:signal transduction"/>
    <property type="evidence" value="ECO:0007669"/>
    <property type="project" value="InterPro"/>
</dbReference>
<dbReference type="PROSITE" id="PS50887">
    <property type="entry name" value="GGDEF"/>
    <property type="match status" value="1"/>
</dbReference>